<keyword evidence="4" id="KW-1185">Reference proteome</keyword>
<feature type="transmembrane region" description="Helical" evidence="2">
    <location>
        <begin position="60"/>
        <end position="83"/>
    </location>
</feature>
<keyword evidence="2" id="KW-0472">Membrane</keyword>
<dbReference type="RefSeq" id="WP_157747178.1">
    <property type="nucleotide sequence ID" value="NZ_LT607733.1"/>
</dbReference>
<evidence type="ECO:0000256" key="1">
    <source>
        <dbReference type="SAM" id="MobiDB-lite"/>
    </source>
</evidence>
<reference evidence="3 4" key="1">
    <citation type="submission" date="2016-06" db="EMBL/GenBank/DDBJ databases">
        <authorList>
            <person name="Kjaerup R.B."/>
            <person name="Dalgaard T.S."/>
            <person name="Juul-Madsen H.R."/>
        </authorList>
    </citation>
    <scope>NUCLEOTIDE SEQUENCE [LARGE SCALE GENOMIC DNA]</scope>
    <source>
        <strain evidence="3 4">DSM 43913</strain>
    </source>
</reference>
<dbReference type="EMBL" id="LT607733">
    <property type="protein sequence ID" value="SCG17222.1"/>
    <property type="molecule type" value="Genomic_DNA"/>
</dbReference>
<organism evidence="3 4">
    <name type="scientific">Micromonospora echinofusca</name>
    <dbReference type="NCBI Taxonomy" id="47858"/>
    <lineage>
        <taxon>Bacteria</taxon>
        <taxon>Bacillati</taxon>
        <taxon>Actinomycetota</taxon>
        <taxon>Actinomycetes</taxon>
        <taxon>Micromonosporales</taxon>
        <taxon>Micromonosporaceae</taxon>
        <taxon>Micromonospora</taxon>
    </lineage>
</organism>
<keyword evidence="2" id="KW-0812">Transmembrane</keyword>
<accession>A0A1C5GCF0</accession>
<evidence type="ECO:0000313" key="3">
    <source>
        <dbReference type="EMBL" id="SCG17222.1"/>
    </source>
</evidence>
<gene>
    <name evidence="3" type="ORF">GA0070610_3531</name>
</gene>
<feature type="region of interest" description="Disordered" evidence="1">
    <location>
        <begin position="105"/>
        <end position="146"/>
    </location>
</feature>
<feature type="compositionally biased region" description="Low complexity" evidence="1">
    <location>
        <begin position="109"/>
        <end position="123"/>
    </location>
</feature>
<dbReference type="GeneID" id="95803269"/>
<protein>
    <submittedName>
        <fullName evidence="3">Uncharacterized protein</fullName>
    </submittedName>
</protein>
<evidence type="ECO:0000256" key="2">
    <source>
        <dbReference type="SAM" id="Phobius"/>
    </source>
</evidence>
<feature type="compositionally biased region" description="Low complexity" evidence="1">
    <location>
        <begin position="30"/>
        <end position="56"/>
    </location>
</feature>
<feature type="compositionally biased region" description="Polar residues" evidence="1">
    <location>
        <begin position="1"/>
        <end position="16"/>
    </location>
</feature>
<dbReference type="Proteomes" id="UP000198251">
    <property type="component" value="Chromosome I"/>
</dbReference>
<feature type="region of interest" description="Disordered" evidence="1">
    <location>
        <begin position="1"/>
        <end position="56"/>
    </location>
</feature>
<keyword evidence="2" id="KW-1133">Transmembrane helix</keyword>
<name>A0A1C5GCF0_MICEH</name>
<evidence type="ECO:0000313" key="4">
    <source>
        <dbReference type="Proteomes" id="UP000198251"/>
    </source>
</evidence>
<proteinExistence type="predicted"/>
<dbReference type="AlphaFoldDB" id="A0A1C5GCF0"/>
<sequence length="291" mass="30463">MNQSDPPQESSANSPATPHQPGTTPPSPPVGGTEVPQPWASSATRPPSAPSPGGSRRNRFGAVVLGIAVLALLASFGSAVVSWRALDQARTARDIASARSPIVVPTATPAGSESSSLPSPSDPAVTPDGGTGPAEAPRSPGQPPVLNERTVYQEKYEAQSLTLNPAKCFAEMYVDLDEPRANVGLGSSDLTFSPDCQAGAPYVQLGAGVDGSEMARAGMRPQECADAIRAAPIAENAEVPLRKGSWLCVSTSYAKARERRDDWRMVLIEVVSISNERSVVLRATAWNIPED</sequence>